<dbReference type="InterPro" id="IPR011989">
    <property type="entry name" value="ARM-like"/>
</dbReference>
<reference evidence="1" key="1">
    <citation type="submission" date="2014-11" db="EMBL/GenBank/DDBJ databases">
        <authorList>
            <person name="Otto D Thomas"/>
            <person name="Naeem Raeece"/>
        </authorList>
    </citation>
    <scope>NUCLEOTIDE SEQUENCE</scope>
</reference>
<organism evidence="1">
    <name type="scientific">Chromera velia CCMP2878</name>
    <dbReference type="NCBI Taxonomy" id="1169474"/>
    <lineage>
        <taxon>Eukaryota</taxon>
        <taxon>Sar</taxon>
        <taxon>Alveolata</taxon>
        <taxon>Colpodellida</taxon>
        <taxon>Chromeraceae</taxon>
        <taxon>Chromera</taxon>
    </lineage>
</organism>
<name>A0A0G4H4J9_9ALVE</name>
<evidence type="ECO:0000313" key="1">
    <source>
        <dbReference type="EMBL" id="CEM38699.1"/>
    </source>
</evidence>
<dbReference type="VEuPathDB" id="CryptoDB:Cvel_833"/>
<protein>
    <submittedName>
        <fullName evidence="1">Uncharacterized protein</fullName>
    </submittedName>
</protein>
<gene>
    <name evidence="1" type="ORF">Cvel_833</name>
</gene>
<dbReference type="Gene3D" id="1.25.10.10">
    <property type="entry name" value="Leucine-rich Repeat Variant"/>
    <property type="match status" value="1"/>
</dbReference>
<dbReference type="AlphaFoldDB" id="A0A0G4H4J9"/>
<dbReference type="EMBL" id="CDMZ01001876">
    <property type="protein sequence ID" value="CEM38699.1"/>
    <property type="molecule type" value="Genomic_DNA"/>
</dbReference>
<dbReference type="SUPFAM" id="SSF48371">
    <property type="entry name" value="ARM repeat"/>
    <property type="match status" value="1"/>
</dbReference>
<accession>A0A0G4H4J9</accession>
<sequence>MLNCSEVPNVGLQTSTLSEEHRKAIVVSVTKTPFLRSLESALSIEPLTDADVTTGVLSPKQAMWVLATVIATADGEAKRKLDGLIPSVVKILKSPHSSDIRMALDTLETFLTFADGTKILEDLQEAKDESIYEKANLLLRRFFEVEEVPKAEAGRGDNDSSGGAN</sequence>
<dbReference type="InterPro" id="IPR016024">
    <property type="entry name" value="ARM-type_fold"/>
</dbReference>
<proteinExistence type="predicted"/>